<reference evidence="1 2" key="1">
    <citation type="journal article" date="2017" name="Int. J. Syst. Evol. Microbiol.">
        <title>Mucilaginibacterpsychrotolerans sp. nov., isolated from peatlands.</title>
        <authorList>
            <person name="Deng Y."/>
            <person name="Shen L."/>
            <person name="Xu B."/>
            <person name="Liu Y."/>
            <person name="Gu Z."/>
            <person name="Liu H."/>
            <person name="Zhou Y."/>
        </authorList>
    </citation>
    <scope>NUCLEOTIDE SEQUENCE [LARGE SCALE GENOMIC DNA]</scope>
    <source>
        <strain evidence="1 2">NH7-4</strain>
    </source>
</reference>
<dbReference type="OrthoDB" id="482757at2"/>
<keyword evidence="2" id="KW-1185">Reference proteome</keyword>
<sequence length="260" mass="29189">MALIYDAKLRSEYQRVFDTCIIKPDKYATVDAIIKKILPGRPQYEDVGKQLNIPWYFIAIVHYMEGSSKFTTHLHNGDPLTARTVQVPKGRPVKGSPPFTWRDSAVDALTYQGLTTWPDWDIPGILYKLEGYNGYGYRRLAVPINSPYLWSFSNQYTKGKYVADGHYDPEAISLQCGAAVLLRRFYEQQIVVNTSSILTLIKQLGALVTYSANYAVKAEELQKLLVHNGAIIKIDGKAGKNTSDAYKAITGSFLNGDPRL</sequence>
<proteinExistence type="predicted"/>
<dbReference type="AlphaFoldDB" id="A0A4Y8SPU0"/>
<organism evidence="1 2">
    <name type="scientific">Mucilaginibacter psychrotolerans</name>
    <dbReference type="NCBI Taxonomy" id="1524096"/>
    <lineage>
        <taxon>Bacteria</taxon>
        <taxon>Pseudomonadati</taxon>
        <taxon>Bacteroidota</taxon>
        <taxon>Sphingobacteriia</taxon>
        <taxon>Sphingobacteriales</taxon>
        <taxon>Sphingobacteriaceae</taxon>
        <taxon>Mucilaginibacter</taxon>
    </lineage>
</organism>
<dbReference type="EMBL" id="SOZE01000001">
    <property type="protein sequence ID" value="TFF40691.1"/>
    <property type="molecule type" value="Genomic_DNA"/>
</dbReference>
<dbReference type="Proteomes" id="UP000297540">
    <property type="component" value="Unassembled WGS sequence"/>
</dbReference>
<evidence type="ECO:0008006" key="3">
    <source>
        <dbReference type="Google" id="ProtNLM"/>
    </source>
</evidence>
<dbReference type="RefSeq" id="WP_133230301.1">
    <property type="nucleotide sequence ID" value="NZ_SOZE01000001.1"/>
</dbReference>
<protein>
    <recommendedName>
        <fullName evidence="3">Peptidoglycan binding-like domain-containing protein</fullName>
    </recommendedName>
</protein>
<evidence type="ECO:0000313" key="1">
    <source>
        <dbReference type="EMBL" id="TFF40691.1"/>
    </source>
</evidence>
<accession>A0A4Y8SPU0</accession>
<name>A0A4Y8SPU0_9SPHI</name>
<evidence type="ECO:0000313" key="2">
    <source>
        <dbReference type="Proteomes" id="UP000297540"/>
    </source>
</evidence>
<comment type="caution">
    <text evidence="1">The sequence shown here is derived from an EMBL/GenBank/DDBJ whole genome shotgun (WGS) entry which is preliminary data.</text>
</comment>
<gene>
    <name evidence="1" type="ORF">E2R66_00470</name>
</gene>